<dbReference type="AlphaFoldDB" id="A0AAD6XDC4"/>
<reference evidence="2" key="1">
    <citation type="submission" date="2023-03" db="EMBL/GenBank/DDBJ databases">
        <title>Massive genome expansion in bonnet fungi (Mycena s.s.) driven by repeated elements and novel gene families across ecological guilds.</title>
        <authorList>
            <consortium name="Lawrence Berkeley National Laboratory"/>
            <person name="Harder C.B."/>
            <person name="Miyauchi S."/>
            <person name="Viragh M."/>
            <person name="Kuo A."/>
            <person name="Thoen E."/>
            <person name="Andreopoulos B."/>
            <person name="Lu D."/>
            <person name="Skrede I."/>
            <person name="Drula E."/>
            <person name="Henrissat B."/>
            <person name="Morin E."/>
            <person name="Kohler A."/>
            <person name="Barry K."/>
            <person name="LaButti K."/>
            <person name="Morin E."/>
            <person name="Salamov A."/>
            <person name="Lipzen A."/>
            <person name="Mereny Z."/>
            <person name="Hegedus B."/>
            <person name="Baldrian P."/>
            <person name="Stursova M."/>
            <person name="Weitz H."/>
            <person name="Taylor A."/>
            <person name="Grigoriev I.V."/>
            <person name="Nagy L.G."/>
            <person name="Martin F."/>
            <person name="Kauserud H."/>
        </authorList>
    </citation>
    <scope>NUCLEOTIDE SEQUENCE</scope>
    <source>
        <strain evidence="2">CBHHK200</strain>
    </source>
</reference>
<keyword evidence="3" id="KW-1185">Reference proteome</keyword>
<evidence type="ECO:0000256" key="1">
    <source>
        <dbReference type="SAM" id="MobiDB-lite"/>
    </source>
</evidence>
<organism evidence="2 3">
    <name type="scientific">Mycena alexandri</name>
    <dbReference type="NCBI Taxonomy" id="1745969"/>
    <lineage>
        <taxon>Eukaryota</taxon>
        <taxon>Fungi</taxon>
        <taxon>Dikarya</taxon>
        <taxon>Basidiomycota</taxon>
        <taxon>Agaricomycotina</taxon>
        <taxon>Agaricomycetes</taxon>
        <taxon>Agaricomycetidae</taxon>
        <taxon>Agaricales</taxon>
        <taxon>Marasmiineae</taxon>
        <taxon>Mycenaceae</taxon>
        <taxon>Mycena</taxon>
    </lineage>
</organism>
<gene>
    <name evidence="2" type="ORF">C8F04DRAFT_1250794</name>
</gene>
<protein>
    <submittedName>
        <fullName evidence="2">Uncharacterized protein</fullName>
    </submittedName>
</protein>
<comment type="caution">
    <text evidence="2">The sequence shown here is derived from an EMBL/GenBank/DDBJ whole genome shotgun (WGS) entry which is preliminary data.</text>
</comment>
<accession>A0AAD6XDC4</accession>
<feature type="region of interest" description="Disordered" evidence="1">
    <location>
        <begin position="1"/>
        <end position="24"/>
    </location>
</feature>
<dbReference type="Proteomes" id="UP001218188">
    <property type="component" value="Unassembled WGS sequence"/>
</dbReference>
<dbReference type="EMBL" id="JARJCM010000008">
    <property type="protein sequence ID" value="KAJ7044195.1"/>
    <property type="molecule type" value="Genomic_DNA"/>
</dbReference>
<feature type="compositionally biased region" description="Basic residues" evidence="1">
    <location>
        <begin position="15"/>
        <end position="24"/>
    </location>
</feature>
<feature type="compositionally biased region" description="Acidic residues" evidence="1">
    <location>
        <begin position="84"/>
        <end position="94"/>
    </location>
</feature>
<evidence type="ECO:0000313" key="3">
    <source>
        <dbReference type="Proteomes" id="UP001218188"/>
    </source>
</evidence>
<feature type="region of interest" description="Disordered" evidence="1">
    <location>
        <begin position="84"/>
        <end position="110"/>
    </location>
</feature>
<name>A0AAD6XDC4_9AGAR</name>
<sequence>MPRAKKTTQGDGKPAPRKRVRKKVGVKPGKVSWIHGTKLTFFASRADDWKAASEQGNDEAAAFYGKITNLYLLKYGHNLKDEEDLADDIDDPTDPDARIPGSENLSKEEADEWSKNTIKLRKKIAAWYCRTYRRVDEREKQKFAEVLLGGLENTGPGCPRKAQPIHYYSRHYYEEKVKARFDAVWAIEVQRAKDLEEDEPWDIKIRNEVTKQVFSEESEEFKTQLALAVEAEHVAAVRAWELTRADAPARSAEEINAALKNAAFYLDPLAEAIRDKFGMNCSILLCGPMGDRGGAIEVRSVHAGRTRGVGARKWYEIDPMGYEAAEKLMIKFSERCFTEEECISRTYYIRATHHREIIPEQSLTSQAIPGAPGFRSPRNPRRRVIKAMQLI</sequence>
<proteinExistence type="predicted"/>
<evidence type="ECO:0000313" key="2">
    <source>
        <dbReference type="EMBL" id="KAJ7044195.1"/>
    </source>
</evidence>